<keyword evidence="7" id="KW-1185">Reference proteome</keyword>
<feature type="domain" description="Solute-binding protein family 5" evidence="5">
    <location>
        <begin position="74"/>
        <end position="444"/>
    </location>
</feature>
<accession>A0ABW5CPN2</accession>
<dbReference type="PANTHER" id="PTHR30290">
    <property type="entry name" value="PERIPLASMIC BINDING COMPONENT OF ABC TRANSPORTER"/>
    <property type="match status" value="1"/>
</dbReference>
<dbReference type="InterPro" id="IPR030678">
    <property type="entry name" value="Peptide/Ni-bd"/>
</dbReference>
<dbReference type="RefSeq" id="WP_209738252.1">
    <property type="nucleotide sequence ID" value="NZ_CP072611.1"/>
</dbReference>
<dbReference type="Pfam" id="PF00496">
    <property type="entry name" value="SBP_bac_5"/>
    <property type="match status" value="1"/>
</dbReference>
<evidence type="ECO:0000313" key="7">
    <source>
        <dbReference type="Proteomes" id="UP001597371"/>
    </source>
</evidence>
<evidence type="ECO:0000313" key="6">
    <source>
        <dbReference type="EMBL" id="MFD2239279.1"/>
    </source>
</evidence>
<evidence type="ECO:0000256" key="2">
    <source>
        <dbReference type="ARBA" id="ARBA00005695"/>
    </source>
</evidence>
<feature type="signal peptide" evidence="4">
    <location>
        <begin position="1"/>
        <end position="29"/>
    </location>
</feature>
<feature type="chain" id="PRO_5045419304" evidence="4">
    <location>
        <begin position="30"/>
        <end position="530"/>
    </location>
</feature>
<dbReference type="SUPFAM" id="SSF53850">
    <property type="entry name" value="Periplasmic binding protein-like II"/>
    <property type="match status" value="1"/>
</dbReference>
<comment type="similarity">
    <text evidence="2">Belongs to the bacterial solute-binding protein 5 family.</text>
</comment>
<dbReference type="Gene3D" id="3.40.190.10">
    <property type="entry name" value="Periplasmic binding protein-like II"/>
    <property type="match status" value="1"/>
</dbReference>
<dbReference type="InterPro" id="IPR039424">
    <property type="entry name" value="SBP_5"/>
</dbReference>
<dbReference type="Gene3D" id="3.10.105.10">
    <property type="entry name" value="Dipeptide-binding Protein, Domain 3"/>
    <property type="match status" value="1"/>
</dbReference>
<evidence type="ECO:0000259" key="5">
    <source>
        <dbReference type="Pfam" id="PF00496"/>
    </source>
</evidence>
<evidence type="ECO:0000256" key="1">
    <source>
        <dbReference type="ARBA" id="ARBA00004418"/>
    </source>
</evidence>
<comment type="subcellular location">
    <subcellularLocation>
        <location evidence="1">Periplasm</location>
    </subcellularLocation>
</comment>
<dbReference type="EMBL" id="JBHUIJ010000028">
    <property type="protein sequence ID" value="MFD2239279.1"/>
    <property type="molecule type" value="Genomic_DNA"/>
</dbReference>
<dbReference type="PIRSF" id="PIRSF002741">
    <property type="entry name" value="MppA"/>
    <property type="match status" value="1"/>
</dbReference>
<evidence type="ECO:0000256" key="4">
    <source>
        <dbReference type="SAM" id="SignalP"/>
    </source>
</evidence>
<dbReference type="PANTHER" id="PTHR30290:SF38">
    <property type="entry name" value="D,D-DIPEPTIDE-BINDING PERIPLASMIC PROTEIN DDPA-RELATED"/>
    <property type="match status" value="1"/>
</dbReference>
<comment type="caution">
    <text evidence="6">The sequence shown here is derived from an EMBL/GenBank/DDBJ whole genome shotgun (WGS) entry which is preliminary data.</text>
</comment>
<dbReference type="CDD" id="cd08502">
    <property type="entry name" value="PBP2_NikA_DppA_OppA_like_16"/>
    <property type="match status" value="1"/>
</dbReference>
<protein>
    <submittedName>
        <fullName evidence="6">ABC transporter substrate-binding protein</fullName>
    </submittedName>
</protein>
<proteinExistence type="inferred from homology"/>
<name>A0ABW5CPN2_9HYPH</name>
<keyword evidence="3 4" id="KW-0732">Signal</keyword>
<gene>
    <name evidence="6" type="ORF">ACFSKQ_17665</name>
</gene>
<dbReference type="Proteomes" id="UP001597371">
    <property type="component" value="Unassembled WGS sequence"/>
</dbReference>
<dbReference type="InterPro" id="IPR000914">
    <property type="entry name" value="SBP_5_dom"/>
</dbReference>
<sequence length="530" mass="56969">MLARNSGRSFLKATFLSLCLAAAAGGARAETTITAVMHAPLRAVDPVISTAYILRNYGYMVYDTLLARDEAGNVQPQMADWTVSEDGMTYTFTLREGLLWHDGTPVTATDAVASLERWSQVDGLGQVMTSLMTGMEVLDERSFTLTFETPTEIGLMALSKPSGVAPFMFPEAVARTPVSEQITSTVGSGPFVFAADEYQPGVRAVFEKNQDYVPREEPASGLAGGKIVNVDRVVWTTMPDPMTAVSALMAGEIDFLEQIPQDLLPLVEGNPDFEMAVYPKQGSQNLARLNFLHPPFDNLQIRKAALLALGQQELLDSQVGSGSANARTCPAVFGCGSAYVSEYGAEDIVEPQPERAKALLEEAGYDGTPILLMHATDLVNLAPMGPVFSQQLRNAGFNVDMVSMDWASVVGRRTSRAAPAEGGWNIFSTTNVLPDVADPLGFIGARAGGDTAWFGWPDVPEIEEARAQLAATADAQEAVALGRRVHELIIDNVTMIPMGEFYNVTVRSAALGGQMDAEAPVFWNMTKAAP</sequence>
<evidence type="ECO:0000256" key="3">
    <source>
        <dbReference type="ARBA" id="ARBA00022729"/>
    </source>
</evidence>
<reference evidence="7" key="1">
    <citation type="journal article" date="2019" name="Int. J. Syst. Evol. Microbiol.">
        <title>The Global Catalogue of Microorganisms (GCM) 10K type strain sequencing project: providing services to taxonomists for standard genome sequencing and annotation.</title>
        <authorList>
            <consortium name="The Broad Institute Genomics Platform"/>
            <consortium name="The Broad Institute Genome Sequencing Center for Infectious Disease"/>
            <person name="Wu L."/>
            <person name="Ma J."/>
        </authorList>
    </citation>
    <scope>NUCLEOTIDE SEQUENCE [LARGE SCALE GENOMIC DNA]</scope>
    <source>
        <strain evidence="7">ZS-35-S2</strain>
    </source>
</reference>
<organism evidence="6 7">
    <name type="scientific">Aureimonas populi</name>
    <dbReference type="NCBI Taxonomy" id="1701758"/>
    <lineage>
        <taxon>Bacteria</taxon>
        <taxon>Pseudomonadati</taxon>
        <taxon>Pseudomonadota</taxon>
        <taxon>Alphaproteobacteria</taxon>
        <taxon>Hyphomicrobiales</taxon>
        <taxon>Aurantimonadaceae</taxon>
        <taxon>Aureimonas</taxon>
    </lineage>
</organism>